<dbReference type="AlphaFoldDB" id="A0A6J6BEF6"/>
<evidence type="ECO:0000256" key="4">
    <source>
        <dbReference type="ARBA" id="ARBA00022692"/>
    </source>
</evidence>
<keyword evidence="3" id="KW-1003">Cell membrane</keyword>
<gene>
    <name evidence="9" type="ORF">UFOPK1440_00232</name>
</gene>
<accession>A0A6J6BEF6</accession>
<feature type="domain" description="ABC transmembrane type-1" evidence="8">
    <location>
        <begin position="69"/>
        <end position="287"/>
    </location>
</feature>
<evidence type="ECO:0000256" key="3">
    <source>
        <dbReference type="ARBA" id="ARBA00022475"/>
    </source>
</evidence>
<dbReference type="GO" id="GO:0005886">
    <property type="term" value="C:plasma membrane"/>
    <property type="evidence" value="ECO:0007669"/>
    <property type="project" value="UniProtKB-SubCell"/>
</dbReference>
<organism evidence="9">
    <name type="scientific">freshwater metagenome</name>
    <dbReference type="NCBI Taxonomy" id="449393"/>
    <lineage>
        <taxon>unclassified sequences</taxon>
        <taxon>metagenomes</taxon>
        <taxon>ecological metagenomes</taxon>
    </lineage>
</organism>
<keyword evidence="4 7" id="KW-0812">Transmembrane</keyword>
<evidence type="ECO:0000256" key="2">
    <source>
        <dbReference type="ARBA" id="ARBA00022448"/>
    </source>
</evidence>
<reference evidence="9" key="1">
    <citation type="submission" date="2020-05" db="EMBL/GenBank/DDBJ databases">
        <authorList>
            <person name="Chiriac C."/>
            <person name="Salcher M."/>
            <person name="Ghai R."/>
            <person name="Kavagutti S V."/>
        </authorList>
    </citation>
    <scope>NUCLEOTIDE SEQUENCE</scope>
</reference>
<dbReference type="SUPFAM" id="SSF161098">
    <property type="entry name" value="MetI-like"/>
    <property type="match status" value="1"/>
</dbReference>
<dbReference type="PROSITE" id="PS50928">
    <property type="entry name" value="ABC_TM1"/>
    <property type="match status" value="1"/>
</dbReference>
<feature type="transmembrane region" description="Helical" evidence="7">
    <location>
        <begin position="73"/>
        <end position="95"/>
    </location>
</feature>
<dbReference type="InterPro" id="IPR051393">
    <property type="entry name" value="ABC_transporter_permease"/>
</dbReference>
<keyword evidence="6 7" id="KW-0472">Membrane</keyword>
<evidence type="ECO:0000256" key="7">
    <source>
        <dbReference type="SAM" id="Phobius"/>
    </source>
</evidence>
<dbReference type="EMBL" id="CAEZSP010000005">
    <property type="protein sequence ID" value="CAB4537235.1"/>
    <property type="molecule type" value="Genomic_DNA"/>
</dbReference>
<name>A0A6J6BEF6_9ZZZZ</name>
<keyword evidence="5 7" id="KW-1133">Transmembrane helix</keyword>
<sequence length="298" mass="33055">MKKKKNKIKSPYPMSLLVPGAVLYMALFFVPTILSLFFSLTRWTLQEWSFIGLENFKLYFSEEYLRIGFRNTIIYGFLTSALKVIIGLYLASFLSSKLRASGFMRSVLFFPTLVSTIGVGITFSILLNPWEGVVNQFIKWVAGLVGFTTDGPGWLVDPNLLPIISVSMVDVWKGVGIATLIYIAGIAAIPTDYYEAASIDGASKRQQFYQITLPLVRPAMFTVIILSFVGGLRSFDLIWAMTGGGPGFITDVLGSINYKQYTSGYFGLATAGNVILFALVSILVFPLARFLNKREVTM</sequence>
<dbReference type="InterPro" id="IPR000515">
    <property type="entry name" value="MetI-like"/>
</dbReference>
<protein>
    <submittedName>
        <fullName evidence="9">Unannotated protein</fullName>
    </submittedName>
</protein>
<evidence type="ECO:0000256" key="5">
    <source>
        <dbReference type="ARBA" id="ARBA00022989"/>
    </source>
</evidence>
<feature type="transmembrane region" description="Helical" evidence="7">
    <location>
        <begin position="21"/>
        <end position="40"/>
    </location>
</feature>
<dbReference type="Gene3D" id="1.10.3720.10">
    <property type="entry name" value="MetI-like"/>
    <property type="match status" value="1"/>
</dbReference>
<evidence type="ECO:0000313" key="9">
    <source>
        <dbReference type="EMBL" id="CAB4537235.1"/>
    </source>
</evidence>
<keyword evidence="2" id="KW-0813">Transport</keyword>
<dbReference type="CDD" id="cd06261">
    <property type="entry name" value="TM_PBP2"/>
    <property type="match status" value="1"/>
</dbReference>
<dbReference type="InterPro" id="IPR035906">
    <property type="entry name" value="MetI-like_sf"/>
</dbReference>
<evidence type="ECO:0000256" key="6">
    <source>
        <dbReference type="ARBA" id="ARBA00023136"/>
    </source>
</evidence>
<dbReference type="GO" id="GO:0055085">
    <property type="term" value="P:transmembrane transport"/>
    <property type="evidence" value="ECO:0007669"/>
    <property type="project" value="InterPro"/>
</dbReference>
<dbReference type="Pfam" id="PF00528">
    <property type="entry name" value="BPD_transp_1"/>
    <property type="match status" value="1"/>
</dbReference>
<proteinExistence type="predicted"/>
<feature type="transmembrane region" description="Helical" evidence="7">
    <location>
        <begin position="215"/>
        <end position="235"/>
    </location>
</feature>
<dbReference type="PANTHER" id="PTHR30193:SF37">
    <property type="entry name" value="INNER MEMBRANE ABC TRANSPORTER PERMEASE PROTEIN YCJO"/>
    <property type="match status" value="1"/>
</dbReference>
<feature type="transmembrane region" description="Helical" evidence="7">
    <location>
        <begin position="107"/>
        <end position="127"/>
    </location>
</feature>
<dbReference type="PANTHER" id="PTHR30193">
    <property type="entry name" value="ABC TRANSPORTER PERMEASE PROTEIN"/>
    <property type="match status" value="1"/>
</dbReference>
<evidence type="ECO:0000259" key="8">
    <source>
        <dbReference type="PROSITE" id="PS50928"/>
    </source>
</evidence>
<comment type="subcellular location">
    <subcellularLocation>
        <location evidence="1">Cell membrane</location>
        <topology evidence="1">Multi-pass membrane protein</topology>
    </subcellularLocation>
</comment>
<feature type="transmembrane region" description="Helical" evidence="7">
    <location>
        <begin position="175"/>
        <end position="194"/>
    </location>
</feature>
<feature type="transmembrane region" description="Helical" evidence="7">
    <location>
        <begin position="265"/>
        <end position="288"/>
    </location>
</feature>
<evidence type="ECO:0000256" key="1">
    <source>
        <dbReference type="ARBA" id="ARBA00004651"/>
    </source>
</evidence>